<dbReference type="CDD" id="cd06268">
    <property type="entry name" value="PBP1_ABC_transporter_LIVBP-like"/>
    <property type="match status" value="1"/>
</dbReference>
<dbReference type="Gene3D" id="3.40.50.2300">
    <property type="match status" value="2"/>
</dbReference>
<evidence type="ECO:0000256" key="4">
    <source>
        <dbReference type="ARBA" id="ARBA00022679"/>
    </source>
</evidence>
<dbReference type="EMBL" id="BDQK01000001">
    <property type="protein sequence ID" value="GBF78863.1"/>
    <property type="molecule type" value="Genomic_DNA"/>
</dbReference>
<dbReference type="AlphaFoldDB" id="A0A401IC45"/>
<evidence type="ECO:0000256" key="1">
    <source>
        <dbReference type="ARBA" id="ARBA00010062"/>
    </source>
</evidence>
<dbReference type="InterPro" id="IPR011009">
    <property type="entry name" value="Kinase-like_dom_sf"/>
</dbReference>
<name>A0A401IC45_APHSA</name>
<evidence type="ECO:0000256" key="6">
    <source>
        <dbReference type="ARBA" id="ARBA00022741"/>
    </source>
</evidence>
<dbReference type="InterPro" id="IPR017441">
    <property type="entry name" value="Protein_kinase_ATP_BS"/>
</dbReference>
<evidence type="ECO:0000256" key="8">
    <source>
        <dbReference type="ARBA" id="ARBA00022840"/>
    </source>
</evidence>
<dbReference type="Gene3D" id="3.30.200.20">
    <property type="entry name" value="Phosphorylase Kinase, domain 1"/>
    <property type="match status" value="1"/>
</dbReference>
<dbReference type="GO" id="GO:0004674">
    <property type="term" value="F:protein serine/threonine kinase activity"/>
    <property type="evidence" value="ECO:0007669"/>
    <property type="project" value="UniProtKB-KW"/>
</dbReference>
<dbReference type="Pfam" id="PF00069">
    <property type="entry name" value="Pkinase"/>
    <property type="match status" value="1"/>
</dbReference>
<evidence type="ECO:0000256" key="11">
    <source>
        <dbReference type="PROSITE-ProRule" id="PRU10141"/>
    </source>
</evidence>
<dbReference type="Gene3D" id="1.10.510.10">
    <property type="entry name" value="Transferase(Phosphotransferase) domain 1"/>
    <property type="match status" value="1"/>
</dbReference>
<dbReference type="PANTHER" id="PTHR24363">
    <property type="entry name" value="SERINE/THREONINE PROTEIN KINASE"/>
    <property type="match status" value="1"/>
</dbReference>
<accession>A0A401IC45</accession>
<dbReference type="PROSITE" id="PS50011">
    <property type="entry name" value="PROTEIN_KINASE_DOM"/>
    <property type="match status" value="1"/>
</dbReference>
<dbReference type="PROSITE" id="PS00107">
    <property type="entry name" value="PROTEIN_KINASE_ATP"/>
    <property type="match status" value="1"/>
</dbReference>
<comment type="similarity">
    <text evidence="1">Belongs to the leucine-binding protein family.</text>
</comment>
<dbReference type="InterPro" id="IPR000719">
    <property type="entry name" value="Prot_kinase_dom"/>
</dbReference>
<comment type="catalytic activity">
    <reaction evidence="9">
        <text>L-threonyl-[protein] + ATP = O-phospho-L-threonyl-[protein] + ADP + H(+)</text>
        <dbReference type="Rhea" id="RHEA:46608"/>
        <dbReference type="Rhea" id="RHEA-COMP:11060"/>
        <dbReference type="Rhea" id="RHEA-COMP:11605"/>
        <dbReference type="ChEBI" id="CHEBI:15378"/>
        <dbReference type="ChEBI" id="CHEBI:30013"/>
        <dbReference type="ChEBI" id="CHEBI:30616"/>
        <dbReference type="ChEBI" id="CHEBI:61977"/>
        <dbReference type="ChEBI" id="CHEBI:456216"/>
        <dbReference type="EC" id="2.7.11.1"/>
    </reaction>
</comment>
<feature type="binding site" evidence="11">
    <location>
        <position position="44"/>
    </location>
    <ligand>
        <name>ATP</name>
        <dbReference type="ChEBI" id="CHEBI:30616"/>
    </ligand>
</feature>
<dbReference type="SMART" id="SM00220">
    <property type="entry name" value="S_TKc"/>
    <property type="match status" value="1"/>
</dbReference>
<dbReference type="PANTHER" id="PTHR24363:SF0">
    <property type="entry name" value="SERINE_THREONINE KINASE LIKE DOMAIN CONTAINING 1"/>
    <property type="match status" value="1"/>
</dbReference>
<dbReference type="RefSeq" id="WP_124969997.1">
    <property type="nucleotide sequence ID" value="NZ_BDQK01000001.1"/>
</dbReference>
<organism evidence="13 14">
    <name type="scientific">Aphanothece sacrum FPU1</name>
    <dbReference type="NCBI Taxonomy" id="1920663"/>
    <lineage>
        <taxon>Bacteria</taxon>
        <taxon>Bacillati</taxon>
        <taxon>Cyanobacteriota</taxon>
        <taxon>Cyanophyceae</taxon>
        <taxon>Oscillatoriophycideae</taxon>
        <taxon>Chroococcales</taxon>
        <taxon>Aphanothecaceae</taxon>
        <taxon>Aphanothece</taxon>
    </lineage>
</organism>
<keyword evidence="8 11" id="KW-0067">ATP-binding</keyword>
<dbReference type="InterPro" id="IPR028082">
    <property type="entry name" value="Peripla_BP_I"/>
</dbReference>
<comment type="caution">
    <text evidence="13">The sequence shown here is derived from an EMBL/GenBank/DDBJ whole genome shotgun (WGS) entry which is preliminary data.</text>
</comment>
<sequence>MCLNSGDVLHKRYKIIAQIGRGGFGRTYKAQDLQKSSHPLCAVKEIVAPQSSDANILQEVKKRFNREGESLSRLGTHPQIPELFDYFAENNKFYLIQEYIEGHDLSEEIGTGRLPMNQSDILQLLEDILEVLAFVHQQNLIHRDIKPSNLRRRNSDKKIVLIDFGAVKELNSIAITSEGVINITQAIGTPGYMAPEQQRGNPQLNSDLYALGMICIQALTGLHPRTLPTDPNTGNIIWRYATSDRPMINISPELDHILNKMVGYLFSDRYYSAVEALQELRQLSASGISTLSSKKPAKSKPLFPTINLKCQVWWGVGATLVILGVWRVNQLIPTTCPLIIGDKISCGEESLIKTVTLPEKQEGVKAYANQRYQEAVTWLKKARQKIPTDPEILIYLNNAQLQAEKVPFYTIGVAIPLGNPSDGGDSGQEILRGVAQLQTEVNRNRSIKGYGLRVVLGDDYNETEQAKEIATKLSEQGEILGIIGHYTSENTRAALPIYDLNHLTVISPTSTAESLTEENSRFLRTIPQDSVSAEVLARYLSQVAKKDKVVVFYNPNSAYSRSLHERFLISFDEQNGQVVKQVDLAKPIFDAEAAIRQAQKRGATSLVLFPDAKSNPYAFSNALKVIRANKGRYLIVGGNSLDSTDILQERALSKGIIVTISWHYLGSNNQNFSNFANQLWGSEVSSRTAMAYDAARVLSVGLESQFSLSFKEKIESFFNPIIRRELLYLSLKKPDFQTQGATGEISFELSGNRHEKIVELVKVMPTKCSPYGYLFIPNKFTSAEAAGLKCQ</sequence>
<evidence type="ECO:0000256" key="5">
    <source>
        <dbReference type="ARBA" id="ARBA00022729"/>
    </source>
</evidence>
<evidence type="ECO:0000256" key="3">
    <source>
        <dbReference type="ARBA" id="ARBA00022527"/>
    </source>
</evidence>
<evidence type="ECO:0000259" key="12">
    <source>
        <dbReference type="PROSITE" id="PS50011"/>
    </source>
</evidence>
<dbReference type="Proteomes" id="UP000287247">
    <property type="component" value="Unassembled WGS sequence"/>
</dbReference>
<reference evidence="14" key="1">
    <citation type="submission" date="2017-05" db="EMBL/GenBank/DDBJ databases">
        <title>Physiological properties and genetic analysis related to exopolysaccharide production of fresh-water unicellular cyanobacterium Aphanothece sacrum, Suizenji Nori, that has been cultured as a food source in Japan.</title>
        <authorList>
            <person name="Kanesaki Y."/>
            <person name="Yoshikawa S."/>
            <person name="Ohki K."/>
        </authorList>
    </citation>
    <scope>NUCLEOTIDE SEQUENCE [LARGE SCALE GENOMIC DNA]</scope>
    <source>
        <strain evidence="14">FPU1</strain>
    </source>
</reference>
<evidence type="ECO:0000313" key="14">
    <source>
        <dbReference type="Proteomes" id="UP000287247"/>
    </source>
</evidence>
<dbReference type="Pfam" id="PF13458">
    <property type="entry name" value="Peripla_BP_6"/>
    <property type="match status" value="1"/>
</dbReference>
<keyword evidence="4" id="KW-0808">Transferase</keyword>
<keyword evidence="5" id="KW-0732">Signal</keyword>
<dbReference type="CDD" id="cd14014">
    <property type="entry name" value="STKc_PknB_like"/>
    <property type="match status" value="1"/>
</dbReference>
<evidence type="ECO:0000256" key="7">
    <source>
        <dbReference type="ARBA" id="ARBA00022777"/>
    </source>
</evidence>
<proteinExistence type="inferred from homology"/>
<keyword evidence="7 13" id="KW-0418">Kinase</keyword>
<dbReference type="OrthoDB" id="446586at2"/>
<keyword evidence="3 13" id="KW-0723">Serine/threonine-protein kinase</keyword>
<evidence type="ECO:0000256" key="2">
    <source>
        <dbReference type="ARBA" id="ARBA00012513"/>
    </source>
</evidence>
<feature type="domain" description="Protein kinase" evidence="12">
    <location>
        <begin position="13"/>
        <end position="281"/>
    </location>
</feature>
<keyword evidence="6 11" id="KW-0547">Nucleotide-binding</keyword>
<evidence type="ECO:0000256" key="9">
    <source>
        <dbReference type="ARBA" id="ARBA00047899"/>
    </source>
</evidence>
<keyword evidence="14" id="KW-1185">Reference proteome</keyword>
<dbReference type="InterPro" id="IPR028081">
    <property type="entry name" value="Leu-bd"/>
</dbReference>
<dbReference type="SUPFAM" id="SSF56112">
    <property type="entry name" value="Protein kinase-like (PK-like)"/>
    <property type="match status" value="1"/>
</dbReference>
<evidence type="ECO:0000313" key="13">
    <source>
        <dbReference type="EMBL" id="GBF78863.1"/>
    </source>
</evidence>
<dbReference type="GO" id="GO:0005524">
    <property type="term" value="F:ATP binding"/>
    <property type="evidence" value="ECO:0007669"/>
    <property type="project" value="UniProtKB-UniRule"/>
</dbReference>
<gene>
    <name evidence="13" type="ORF">AsFPU1_0253</name>
</gene>
<evidence type="ECO:0000256" key="10">
    <source>
        <dbReference type="ARBA" id="ARBA00048679"/>
    </source>
</evidence>
<protein>
    <recommendedName>
        <fullName evidence="2">non-specific serine/threonine protein kinase</fullName>
        <ecNumber evidence="2">2.7.11.1</ecNumber>
    </recommendedName>
</protein>
<dbReference type="SUPFAM" id="SSF53822">
    <property type="entry name" value="Periplasmic binding protein-like I"/>
    <property type="match status" value="1"/>
</dbReference>
<comment type="catalytic activity">
    <reaction evidence="10">
        <text>L-seryl-[protein] + ATP = O-phospho-L-seryl-[protein] + ADP + H(+)</text>
        <dbReference type="Rhea" id="RHEA:17989"/>
        <dbReference type="Rhea" id="RHEA-COMP:9863"/>
        <dbReference type="Rhea" id="RHEA-COMP:11604"/>
        <dbReference type="ChEBI" id="CHEBI:15378"/>
        <dbReference type="ChEBI" id="CHEBI:29999"/>
        <dbReference type="ChEBI" id="CHEBI:30616"/>
        <dbReference type="ChEBI" id="CHEBI:83421"/>
        <dbReference type="ChEBI" id="CHEBI:456216"/>
        <dbReference type="EC" id="2.7.11.1"/>
    </reaction>
</comment>
<dbReference type="EC" id="2.7.11.1" evidence="2"/>